<accession>A0A5N6PIP8</accession>
<organism evidence="1 2">
    <name type="scientific">Mikania micrantha</name>
    <name type="common">bitter vine</name>
    <dbReference type="NCBI Taxonomy" id="192012"/>
    <lineage>
        <taxon>Eukaryota</taxon>
        <taxon>Viridiplantae</taxon>
        <taxon>Streptophyta</taxon>
        <taxon>Embryophyta</taxon>
        <taxon>Tracheophyta</taxon>
        <taxon>Spermatophyta</taxon>
        <taxon>Magnoliopsida</taxon>
        <taxon>eudicotyledons</taxon>
        <taxon>Gunneridae</taxon>
        <taxon>Pentapetalae</taxon>
        <taxon>asterids</taxon>
        <taxon>campanulids</taxon>
        <taxon>Asterales</taxon>
        <taxon>Asteraceae</taxon>
        <taxon>Asteroideae</taxon>
        <taxon>Heliantheae alliance</taxon>
        <taxon>Eupatorieae</taxon>
        <taxon>Mikania</taxon>
    </lineage>
</organism>
<dbReference type="PANTHER" id="PTHR33103">
    <property type="entry name" value="OS01G0153900 PROTEIN"/>
    <property type="match status" value="1"/>
</dbReference>
<gene>
    <name evidence="1" type="ORF">E3N88_09325</name>
</gene>
<comment type="caution">
    <text evidence="1">The sequence shown here is derived from an EMBL/GenBank/DDBJ whole genome shotgun (WGS) entry which is preliminary data.</text>
</comment>
<proteinExistence type="predicted"/>
<evidence type="ECO:0000313" key="1">
    <source>
        <dbReference type="EMBL" id="KAD6454619.1"/>
    </source>
</evidence>
<dbReference type="Proteomes" id="UP000326396">
    <property type="component" value="Linkage Group LG12"/>
</dbReference>
<sequence>MANTTVKEAKICVKVFVDKVKKRVLYAEADHTFVDILFSFMTLPLGTIVRLLGKLDDKSFEALGSLNNLYQSLEHFPDCFFDTKEHKSMLLNPTSVAYDYCRNLKLKIDDTVSTYHYVCNNSQCSHVGKLLSCNILFGKASISQKCGVCGRLMGVKYDCVGAGVFVSDTATFIITDDLRVEPYTLASCIRLLAYLGITDTNHVEERNIEMSSDQHDWLNKEASATSHMVLEVFYQKSTRKLLFAEGKEDFVEFLFNFLSIPLGTLIGTLMNGASSLKCMDNILESISTMSVGRYLKSQNIKDMLLKPHIGHYYLSKNHVVSVIVSDNKQKDQRTYEGLLIKQSSVVFFVTDGLKIIPSSSLSMIDILNKLKVSPEDIQGSEVNIGLKERALNVDKKPQLQPPGETPTGPATRFYLSHDQGPVTTTTILRIQIDCGLVFRPIKRIMADTTVKEAKIRVKVFIDKVKKRVLYAEADHTFVDILFSFMTLPLGTIVRLLGKLDDKSFEALGSLNNLYQSLKHFPDCYFDTKEHKSMLLNPTSVAYDYCSKLKLKIDDTVSTRHYVCNNSQCSHVGKLLSCNIPFGKASISNKCGVCWWSMGLKYDYVGVGVFVSDTATFIITDDLRVEPYTSASCIRLLAYLGITDANHVEERNIEMSSDQILHFFKMALVIDCPFTYLVFPNKKLPSPEFVCLQDNISVQHDWLNKEVSTTSHMVLEVFYQKSTRKLLFAEGKEDFVEFLFSFLSIPLGTLIGTLMNGASSLKCMDNILESISTMSVGRYLKSQNIKDMLLKPHIGHYYLSKNHVFSVIASDNELKDQRTYEGLLIKQSSGVFLVTDDLKITPSSSLSMIDILKKLKVSPEDIQGSEVNIGLKEYDWLNKEVSTTSHMVLEVFYQKSTRKLLFAEGKEDFVEFLFSFLSIPLGTLIGTLMNGASSLKCMDNILESISKMSVGRYLKSKNIKDMLLKPHIGHYYLSKSHVFSVIVSDNKQKDQRTYEGLLIKQSSGVFLVTDGLKIIPSSSLSMIDILNKLKVSPEDIQGSEVNIGLKEGLSMLKTSLISYQTLTKSL</sequence>
<dbReference type="PANTHER" id="PTHR33103:SF27">
    <property type="entry name" value="OS04G0594700 PROTEIN"/>
    <property type="match status" value="1"/>
</dbReference>
<dbReference type="OrthoDB" id="1277335at2759"/>
<evidence type="ECO:0000313" key="2">
    <source>
        <dbReference type="Proteomes" id="UP000326396"/>
    </source>
</evidence>
<protein>
    <recommendedName>
        <fullName evidence="3">DUF674 domain-containing protein</fullName>
    </recommendedName>
</protein>
<dbReference type="Pfam" id="PF05056">
    <property type="entry name" value="DUF674"/>
    <property type="match status" value="6"/>
</dbReference>
<keyword evidence="2" id="KW-1185">Reference proteome</keyword>
<dbReference type="AlphaFoldDB" id="A0A5N6PIP8"/>
<evidence type="ECO:0008006" key="3">
    <source>
        <dbReference type="Google" id="ProtNLM"/>
    </source>
</evidence>
<dbReference type="InterPro" id="IPR007750">
    <property type="entry name" value="DUF674"/>
</dbReference>
<dbReference type="EMBL" id="SZYD01000004">
    <property type="protein sequence ID" value="KAD6454619.1"/>
    <property type="molecule type" value="Genomic_DNA"/>
</dbReference>
<name>A0A5N6PIP8_9ASTR</name>
<reference evidence="1 2" key="1">
    <citation type="submission" date="2019-05" db="EMBL/GenBank/DDBJ databases">
        <title>Mikania micrantha, genome provides insights into the molecular mechanism of rapid growth.</title>
        <authorList>
            <person name="Liu B."/>
        </authorList>
    </citation>
    <scope>NUCLEOTIDE SEQUENCE [LARGE SCALE GENOMIC DNA]</scope>
    <source>
        <strain evidence="1">NLD-2019</strain>
        <tissue evidence="1">Leaf</tissue>
    </source>
</reference>